<organism evidence="2">
    <name type="scientific">Musca domestica</name>
    <name type="common">House fly</name>
    <dbReference type="NCBI Taxonomy" id="7370"/>
    <lineage>
        <taxon>Eukaryota</taxon>
        <taxon>Metazoa</taxon>
        <taxon>Ecdysozoa</taxon>
        <taxon>Arthropoda</taxon>
        <taxon>Hexapoda</taxon>
        <taxon>Insecta</taxon>
        <taxon>Pterygota</taxon>
        <taxon>Neoptera</taxon>
        <taxon>Endopterygota</taxon>
        <taxon>Diptera</taxon>
        <taxon>Brachycera</taxon>
        <taxon>Muscomorpha</taxon>
        <taxon>Muscoidea</taxon>
        <taxon>Muscidae</taxon>
        <taxon>Musca</taxon>
    </lineage>
</organism>
<dbReference type="Pfam" id="PF15868">
    <property type="entry name" value="MBF2"/>
    <property type="match status" value="1"/>
</dbReference>
<dbReference type="InterPro" id="IPR031734">
    <property type="entry name" value="MBF2"/>
</dbReference>
<accession>A0A1I8M6B8</accession>
<dbReference type="VEuPathDB" id="VectorBase:MDOMA2_009056"/>
<feature type="signal peptide" evidence="1">
    <location>
        <begin position="1"/>
        <end position="21"/>
    </location>
</feature>
<reference evidence="2" key="1">
    <citation type="submission" date="2020-05" db="UniProtKB">
        <authorList>
            <consortium name="EnsemblMetazoa"/>
        </authorList>
    </citation>
    <scope>IDENTIFICATION</scope>
    <source>
        <strain evidence="2">Aabys</strain>
    </source>
</reference>
<dbReference type="EnsemblMetazoa" id="MDOA001672-RA">
    <property type="protein sequence ID" value="MDOA001672-PA"/>
    <property type="gene ID" value="MDOA001672"/>
</dbReference>
<dbReference type="RefSeq" id="XP_005184638.2">
    <property type="nucleotide sequence ID" value="XM_005184581.4"/>
</dbReference>
<keyword evidence="1" id="KW-0732">Signal</keyword>
<reference evidence="4" key="2">
    <citation type="submission" date="2025-05" db="UniProtKB">
        <authorList>
            <consortium name="RefSeq"/>
        </authorList>
    </citation>
    <scope>IDENTIFICATION</scope>
    <source>
        <strain evidence="4">Aabys</strain>
        <tissue evidence="4">Whole body</tissue>
    </source>
</reference>
<dbReference type="RefSeq" id="XP_058974852.1">
    <property type="nucleotide sequence ID" value="XM_059118869.1"/>
</dbReference>
<evidence type="ECO:0000313" key="2">
    <source>
        <dbReference type="EnsemblMetazoa" id="MDOA001672-PA"/>
    </source>
</evidence>
<keyword evidence="3" id="KW-1185">Reference proteome</keyword>
<name>A0A1I8M6B8_MUSDO</name>
<dbReference type="KEGG" id="mde:101891119"/>
<sequence>MFSAKQLVVLGLLGCLSSLKAEVVLNVNPGKSLEEPAVKHLKVSPVNANEAPVLKELKSVQKTKSGDTLYGFVCTVGQIKTDSLGCVGSDSVAWPSEQNVELTVSCDKSNVGRIITYVEVHFVVSTQNVGCNVSAGSIGTSSIEVKVYAAGTNYLEYSSLFYIQ</sequence>
<evidence type="ECO:0000313" key="4">
    <source>
        <dbReference type="RefSeq" id="XP_058974852.1"/>
    </source>
</evidence>
<dbReference type="AlphaFoldDB" id="A0A1I8M6B8"/>
<dbReference type="Proteomes" id="UP001652621">
    <property type="component" value="Unplaced"/>
</dbReference>
<gene>
    <name evidence="2" type="primary">101891119</name>
    <name evidence="4" type="synonym">LOC131800965</name>
</gene>
<protein>
    <submittedName>
        <fullName evidence="4">Uncharacterized protein LOC131800965</fullName>
    </submittedName>
</protein>
<evidence type="ECO:0000256" key="1">
    <source>
        <dbReference type="SAM" id="SignalP"/>
    </source>
</evidence>
<dbReference type="OrthoDB" id="8192785at2759"/>
<dbReference type="VEuPathDB" id="VectorBase:MDOA001672"/>
<proteinExistence type="predicted"/>
<evidence type="ECO:0000313" key="3">
    <source>
        <dbReference type="Proteomes" id="UP001652621"/>
    </source>
</evidence>
<feature type="chain" id="PRO_5044559916" evidence="1">
    <location>
        <begin position="22"/>
        <end position="164"/>
    </location>
</feature>